<dbReference type="EMBL" id="NGFO01000009">
    <property type="protein sequence ID" value="OUC79067.1"/>
    <property type="molecule type" value="Genomic_DNA"/>
</dbReference>
<keyword evidence="2" id="KW-1185">Reference proteome</keyword>
<dbReference type="Gene3D" id="3.30.70.2970">
    <property type="entry name" value="Protein of unknown function (DUF541), domain 2"/>
    <property type="match status" value="1"/>
</dbReference>
<protein>
    <submittedName>
        <fullName evidence="1">SIMPL domain-containing protein</fullName>
    </submittedName>
</protein>
<dbReference type="Pfam" id="PF04402">
    <property type="entry name" value="SIMPL"/>
    <property type="match status" value="1"/>
</dbReference>
<dbReference type="AlphaFoldDB" id="A0A243QBU2"/>
<sequence>MTEHIDELEIVVRGNARGRYRPERGILHLVVRVEGPDKPAVYTRAVEVHTDLTHALADHETGGAVSRWTADSVRVCSYRPYSESGERRDLVYNTRIRIEAEFVDFERLSEFIDLWAAVDAVEIGDVDWDLREETRRDRERDLRRAAVDDAIGKAQAYSDAVGRGPVTPVLLSDPDMASGAVPSPRRAMPLAVAAGPPSSPSLDLRTDDIEIAVAVDARFRAH</sequence>
<evidence type="ECO:0000313" key="1">
    <source>
        <dbReference type="EMBL" id="OUC79067.1"/>
    </source>
</evidence>
<proteinExistence type="predicted"/>
<evidence type="ECO:0000313" key="2">
    <source>
        <dbReference type="Proteomes" id="UP000194632"/>
    </source>
</evidence>
<name>A0A243QBU2_9ACTN</name>
<comment type="caution">
    <text evidence="1">The sequence shown here is derived from an EMBL/GenBank/DDBJ whole genome shotgun (WGS) entry which is preliminary data.</text>
</comment>
<dbReference type="InterPro" id="IPR007497">
    <property type="entry name" value="SIMPL/DUF541"/>
</dbReference>
<accession>A0A243QBU2</accession>
<dbReference type="RefSeq" id="WP_086535202.1">
    <property type="nucleotide sequence ID" value="NZ_NGFO01000009.1"/>
</dbReference>
<dbReference type="STRING" id="417102.CA982_10135"/>
<dbReference type="Gene3D" id="3.30.110.170">
    <property type="entry name" value="Protein of unknown function (DUF541), domain 1"/>
    <property type="match status" value="1"/>
</dbReference>
<dbReference type="Proteomes" id="UP000194632">
    <property type="component" value="Unassembled WGS sequence"/>
</dbReference>
<reference evidence="1 2" key="1">
    <citation type="submission" date="2017-05" db="EMBL/GenBank/DDBJ databases">
        <title>Biotechnological potential of actinobacteria isolated from South African environments.</title>
        <authorList>
            <person name="Le Roes-Hill M."/>
            <person name="Prins A."/>
            <person name="Durrell K.A."/>
        </authorList>
    </citation>
    <scope>NUCLEOTIDE SEQUENCE [LARGE SCALE GENOMIC DNA]</scope>
    <source>
        <strain evidence="1">BS2</strain>
    </source>
</reference>
<organism evidence="1 2">
    <name type="scientific">Gordonia lacunae</name>
    <dbReference type="NCBI Taxonomy" id="417102"/>
    <lineage>
        <taxon>Bacteria</taxon>
        <taxon>Bacillati</taxon>
        <taxon>Actinomycetota</taxon>
        <taxon>Actinomycetes</taxon>
        <taxon>Mycobacteriales</taxon>
        <taxon>Gordoniaceae</taxon>
        <taxon>Gordonia</taxon>
    </lineage>
</organism>
<gene>
    <name evidence="1" type="ORF">CA982_10135</name>
</gene>
<dbReference type="OrthoDB" id="3724496at2"/>